<dbReference type="RefSeq" id="WP_015175690.1">
    <property type="nucleotide sequence ID" value="NC_019729.1"/>
</dbReference>
<evidence type="ECO:0000313" key="1">
    <source>
        <dbReference type="EMBL" id="AFZ06379.1"/>
    </source>
</evidence>
<gene>
    <name evidence="1" type="ORF">Osc7112_1895</name>
</gene>
<proteinExistence type="predicted"/>
<dbReference type="Proteomes" id="UP000010478">
    <property type="component" value="Chromosome"/>
</dbReference>
<name>K9VFT6_9CYAN</name>
<dbReference type="eggNOG" id="ENOG503306F">
    <property type="taxonomic scope" value="Bacteria"/>
</dbReference>
<dbReference type="EMBL" id="CP003614">
    <property type="protein sequence ID" value="AFZ06379.1"/>
    <property type="molecule type" value="Genomic_DNA"/>
</dbReference>
<protein>
    <submittedName>
        <fullName evidence="1">Uncharacterized protein</fullName>
    </submittedName>
</protein>
<dbReference type="AlphaFoldDB" id="K9VFT6"/>
<keyword evidence="2" id="KW-1185">Reference proteome</keyword>
<organism evidence="1 2">
    <name type="scientific">Phormidium nigroviride PCC 7112</name>
    <dbReference type="NCBI Taxonomy" id="179408"/>
    <lineage>
        <taxon>Bacteria</taxon>
        <taxon>Bacillati</taxon>
        <taxon>Cyanobacteriota</taxon>
        <taxon>Cyanophyceae</taxon>
        <taxon>Oscillatoriophycideae</taxon>
        <taxon>Oscillatoriales</taxon>
        <taxon>Oscillatoriaceae</taxon>
        <taxon>Phormidium</taxon>
    </lineage>
</organism>
<reference evidence="1 2" key="1">
    <citation type="submission" date="2012-05" db="EMBL/GenBank/DDBJ databases">
        <title>Finished chromosome of genome of Oscillatoria sp. PCC 7112.</title>
        <authorList>
            <consortium name="US DOE Joint Genome Institute"/>
            <person name="Gugger M."/>
            <person name="Coursin T."/>
            <person name="Rippka R."/>
            <person name="Tandeau De Marsac N."/>
            <person name="Huntemann M."/>
            <person name="Wei C.-L."/>
            <person name="Han J."/>
            <person name="Detter J.C."/>
            <person name="Han C."/>
            <person name="Tapia R."/>
            <person name="Davenport K."/>
            <person name="Daligault H."/>
            <person name="Erkkila T."/>
            <person name="Gu W."/>
            <person name="Munk A.C.C."/>
            <person name="Teshima H."/>
            <person name="Xu Y."/>
            <person name="Chain P."/>
            <person name="Chen A."/>
            <person name="Krypides N."/>
            <person name="Mavromatis K."/>
            <person name="Markowitz V."/>
            <person name="Szeto E."/>
            <person name="Ivanova N."/>
            <person name="Mikhailova N."/>
            <person name="Ovchinnikova G."/>
            <person name="Pagani I."/>
            <person name="Pati A."/>
            <person name="Goodwin L."/>
            <person name="Peters L."/>
            <person name="Pitluck S."/>
            <person name="Woyke T."/>
            <person name="Kerfeld C."/>
        </authorList>
    </citation>
    <scope>NUCLEOTIDE SEQUENCE [LARGE SCALE GENOMIC DNA]</scope>
    <source>
        <strain evidence="1 2">PCC 7112</strain>
    </source>
</reference>
<accession>K9VFT6</accession>
<evidence type="ECO:0000313" key="2">
    <source>
        <dbReference type="Proteomes" id="UP000010478"/>
    </source>
</evidence>
<sequence length="212" mass="24197" precursor="true">MSHFKKAKLIDVMKHLGLFLLALILLGVMALSHRSAGATTPSDSSIKLETLVPERVLTIPQNEPSNYTPIQFGVRITNNTLTAFRVSLDSLTPEFMAVDGENFYAGKIQVSLVFRTESDFPLVRAGESLNLFWEGKFYWGAQNIYLQIPDKYSNLWFFRGFKPGISKVRFTYTNAEAQRWYRDREKAERKQLMGVLTGNLSSPWTQFSFVLP</sequence>
<dbReference type="KEGG" id="oni:Osc7112_1895"/>
<dbReference type="HOGENOM" id="CLU_1298741_0_0_3"/>